<feature type="signal peptide" evidence="6">
    <location>
        <begin position="1"/>
        <end position="26"/>
    </location>
</feature>
<keyword evidence="9" id="KW-1185">Reference proteome</keyword>
<sequence length="832" mass="90894">MRQQANVALVIIVLCSAFTCFSGVSGTVLQDRCYGSIQGASCRTPLRTPREVFLPLSSRGNSLSRYQYGVVITGAGPSSKGLTCFQGPLVAVRTRSRANTVFAPPVATRRSVLRTNAPGSFSFFVSRQEGGDISSASLPGGPLVVRFAPSPTGLLHVGGARTALLNFAFLKEHQRHLGSPSGSSDVCRAAGGGRSRLILRIEDTDEARSNIDTERALIEDLKWLGVSWDEGPDVGGPRGPYRQSERLKIYWQHGQELLRQGLLYRCFCSKARLLQLRQQCVQQGLPPRYDGQCRSLDPTKAEQLAAEGKTFALRFKIPTEPDEIRFTDILRGTLSFSLKRTLGDFVCFRPADQGPPKGLSGSPCPLLHSRETLSEGTGGPRSEVPLEGGLLGVPVYNFCAAVDDWLMGVTAVVRGEEHIPNTIAQMLVGRALGAPLPRICHLPVMIAKEGGKISKRAQSGMHLYFWLCLKGVREFARSREPRSNYWMHPFCRAPVLRSRQQSSDLTESVKPEIVNWSLHRLIFVFSTLRMPQLVACPNAEPLVGFFLKVVAQAPGVCKDATHFCQNPAAAPTATRGDYVEALSASLHVTEPSLFAFLSLAARRLLLQHTTPSAVLREFSLSLSTRLPMQVLGASGAAAGATRFSCPSIWQHSESGEERQFRAVAAAVVESGDLFVALSRAAEGTQEAEKQRGAATSKGQDEIRKGFPEGEVLQRFENWKDHLSRKLNLDKAGIMKCIRRALTGQETGLPLLQLLELLRAAEAAGLSPFGSRHAFSSLVAPQTKQVEASTGSTRGITIDHCGLQWIQQHKIETIQQRIANLEYMLTARSSYTQ</sequence>
<protein>
    <submittedName>
        <fullName evidence="8">Glutamyl-tRNA synthetase</fullName>
    </submittedName>
</protein>
<proteinExistence type="inferred from homology"/>
<dbReference type="PANTHER" id="PTHR43311">
    <property type="entry name" value="GLUTAMATE--TRNA LIGASE"/>
    <property type="match status" value="1"/>
</dbReference>
<dbReference type="InterPro" id="IPR014729">
    <property type="entry name" value="Rossmann-like_a/b/a_fold"/>
</dbReference>
<dbReference type="VEuPathDB" id="ToxoDB:LOC34619669"/>
<evidence type="ECO:0000256" key="2">
    <source>
        <dbReference type="ARBA" id="ARBA00022741"/>
    </source>
</evidence>
<feature type="domain" description="Glutamyl/glutaminyl-tRNA synthetase class Ib catalytic" evidence="7">
    <location>
        <begin position="143"/>
        <end position="174"/>
    </location>
</feature>
<evidence type="ECO:0000256" key="1">
    <source>
        <dbReference type="ARBA" id="ARBA00022598"/>
    </source>
</evidence>
<dbReference type="VEuPathDB" id="ToxoDB:cyc_02890"/>
<keyword evidence="4 5" id="KW-0030">Aminoacyl-tRNA synthetase</keyword>
<feature type="chain" id="PRO_5008914075" evidence="6">
    <location>
        <begin position="27"/>
        <end position="832"/>
    </location>
</feature>
<name>A0A1D3D1N8_9EIME</name>
<dbReference type="InterPro" id="IPR000924">
    <property type="entry name" value="Glu/Gln-tRNA-synth"/>
</dbReference>
<keyword evidence="5" id="KW-0648">Protein biosynthesis</keyword>
<dbReference type="Gene3D" id="3.40.50.620">
    <property type="entry name" value="HUPs"/>
    <property type="match status" value="2"/>
</dbReference>
<dbReference type="GO" id="GO:0006424">
    <property type="term" value="P:glutamyl-tRNA aminoacylation"/>
    <property type="evidence" value="ECO:0007669"/>
    <property type="project" value="TreeGrafter"/>
</dbReference>
<dbReference type="GO" id="GO:0005739">
    <property type="term" value="C:mitochondrion"/>
    <property type="evidence" value="ECO:0007669"/>
    <property type="project" value="TreeGrafter"/>
</dbReference>
<dbReference type="InParanoid" id="A0A1D3D1N8"/>
<keyword evidence="3 5" id="KW-0067">ATP-binding</keyword>
<dbReference type="AlphaFoldDB" id="A0A1D3D1N8"/>
<reference evidence="8 9" key="1">
    <citation type="journal article" date="2016" name="BMC Genomics">
        <title>Comparative genomics reveals Cyclospora cayetanensis possesses coccidia-like metabolism and invasion components but unique surface antigens.</title>
        <authorList>
            <person name="Liu S."/>
            <person name="Wang L."/>
            <person name="Zheng H."/>
            <person name="Xu Z."/>
            <person name="Roellig D.M."/>
            <person name="Li N."/>
            <person name="Frace M.A."/>
            <person name="Tang K."/>
            <person name="Arrowood M.J."/>
            <person name="Moss D.M."/>
            <person name="Zhang L."/>
            <person name="Feng Y."/>
            <person name="Xiao L."/>
        </authorList>
    </citation>
    <scope>NUCLEOTIDE SEQUENCE [LARGE SCALE GENOMIC DNA]</scope>
    <source>
        <strain evidence="8 9">CHN_HEN01</strain>
    </source>
</reference>
<gene>
    <name evidence="8" type="ORF">cyc_02890</name>
</gene>
<evidence type="ECO:0000256" key="3">
    <source>
        <dbReference type="ARBA" id="ARBA00022840"/>
    </source>
</evidence>
<dbReference type="PROSITE" id="PS00178">
    <property type="entry name" value="AA_TRNA_LIGASE_I"/>
    <property type="match status" value="1"/>
</dbReference>
<evidence type="ECO:0000256" key="4">
    <source>
        <dbReference type="ARBA" id="ARBA00023146"/>
    </source>
</evidence>
<feature type="domain" description="Glutamyl/glutaminyl-tRNA synthetase class Ib catalytic" evidence="7">
    <location>
        <begin position="196"/>
        <end position="339"/>
    </location>
</feature>
<evidence type="ECO:0000256" key="5">
    <source>
        <dbReference type="RuleBase" id="RU363037"/>
    </source>
</evidence>
<dbReference type="PANTHER" id="PTHR43311:SF2">
    <property type="entry name" value="GLUTAMATE--TRNA LIGASE, MITOCHONDRIAL-RELATED"/>
    <property type="match status" value="1"/>
</dbReference>
<keyword evidence="6" id="KW-0732">Signal</keyword>
<dbReference type="EMBL" id="JROU02001115">
    <property type="protein sequence ID" value="OEH77364.1"/>
    <property type="molecule type" value="Genomic_DNA"/>
</dbReference>
<dbReference type="InterPro" id="IPR049940">
    <property type="entry name" value="GluQ/Sye"/>
</dbReference>
<organism evidence="8 9">
    <name type="scientific">Cyclospora cayetanensis</name>
    <dbReference type="NCBI Taxonomy" id="88456"/>
    <lineage>
        <taxon>Eukaryota</taxon>
        <taxon>Sar</taxon>
        <taxon>Alveolata</taxon>
        <taxon>Apicomplexa</taxon>
        <taxon>Conoidasida</taxon>
        <taxon>Coccidia</taxon>
        <taxon>Eucoccidiorida</taxon>
        <taxon>Eimeriorina</taxon>
        <taxon>Eimeriidae</taxon>
        <taxon>Cyclospora</taxon>
    </lineage>
</organism>
<evidence type="ECO:0000256" key="6">
    <source>
        <dbReference type="SAM" id="SignalP"/>
    </source>
</evidence>
<dbReference type="Pfam" id="PF00749">
    <property type="entry name" value="tRNA-synt_1c"/>
    <property type="match status" value="3"/>
</dbReference>
<keyword evidence="1 5" id="KW-0436">Ligase</keyword>
<dbReference type="SUPFAM" id="SSF52374">
    <property type="entry name" value="Nucleotidylyl transferase"/>
    <property type="match status" value="1"/>
</dbReference>
<dbReference type="PRINTS" id="PR00987">
    <property type="entry name" value="TRNASYNTHGLU"/>
</dbReference>
<feature type="domain" description="Glutamyl/glutaminyl-tRNA synthetase class Ib catalytic" evidence="7">
    <location>
        <begin position="392"/>
        <end position="460"/>
    </location>
</feature>
<dbReference type="GO" id="GO:0004818">
    <property type="term" value="F:glutamate-tRNA ligase activity"/>
    <property type="evidence" value="ECO:0007669"/>
    <property type="project" value="TreeGrafter"/>
</dbReference>
<dbReference type="InterPro" id="IPR020058">
    <property type="entry name" value="Glu/Gln-tRNA-synth_Ib_cat-dom"/>
</dbReference>
<comment type="caution">
    <text evidence="8">The sequence shown here is derived from an EMBL/GenBank/DDBJ whole genome shotgun (WGS) entry which is preliminary data.</text>
</comment>
<keyword evidence="2 5" id="KW-0547">Nucleotide-binding</keyword>
<evidence type="ECO:0000313" key="8">
    <source>
        <dbReference type="EMBL" id="OEH77364.1"/>
    </source>
</evidence>
<dbReference type="InterPro" id="IPR001412">
    <property type="entry name" value="aa-tRNA-synth_I_CS"/>
</dbReference>
<evidence type="ECO:0000313" key="9">
    <source>
        <dbReference type="Proteomes" id="UP000095192"/>
    </source>
</evidence>
<dbReference type="Proteomes" id="UP000095192">
    <property type="component" value="Unassembled WGS sequence"/>
</dbReference>
<comment type="similarity">
    <text evidence="5">Belongs to the class-I aminoacyl-tRNA synthetase family.</text>
</comment>
<evidence type="ECO:0000259" key="7">
    <source>
        <dbReference type="Pfam" id="PF00749"/>
    </source>
</evidence>
<accession>A0A1D3D1N8</accession>
<dbReference type="GO" id="GO:0005524">
    <property type="term" value="F:ATP binding"/>
    <property type="evidence" value="ECO:0007669"/>
    <property type="project" value="UniProtKB-KW"/>
</dbReference>